<organism evidence="13 14">
    <name type="scientific">Chiloscyllium punctatum</name>
    <name type="common">Brownbanded bambooshark</name>
    <name type="synonym">Hemiscyllium punctatum</name>
    <dbReference type="NCBI Taxonomy" id="137246"/>
    <lineage>
        <taxon>Eukaryota</taxon>
        <taxon>Metazoa</taxon>
        <taxon>Chordata</taxon>
        <taxon>Craniata</taxon>
        <taxon>Vertebrata</taxon>
        <taxon>Chondrichthyes</taxon>
        <taxon>Elasmobranchii</taxon>
        <taxon>Galeomorphii</taxon>
        <taxon>Galeoidea</taxon>
        <taxon>Orectolobiformes</taxon>
        <taxon>Hemiscylliidae</taxon>
        <taxon>Chiloscyllium</taxon>
    </lineage>
</organism>
<proteinExistence type="inferred from homology"/>
<keyword evidence="14" id="KW-1185">Reference proteome</keyword>
<dbReference type="SUPFAM" id="SSF47686">
    <property type="entry name" value="Anaphylotoxins (complement system)"/>
    <property type="match status" value="1"/>
</dbReference>
<dbReference type="Gene3D" id="2.20.130.20">
    <property type="match status" value="1"/>
</dbReference>
<dbReference type="InterPro" id="IPR018933">
    <property type="entry name" value="Netrin_module_non-TIMP"/>
</dbReference>
<accession>A0A401SG04</accession>
<dbReference type="Gene3D" id="1.50.10.20">
    <property type="match status" value="1"/>
</dbReference>
<dbReference type="PANTHER" id="PTHR11412">
    <property type="entry name" value="MACROGLOBULIN / COMPLEMENT"/>
    <property type="match status" value="1"/>
</dbReference>
<feature type="chain" id="PRO_5019300538" evidence="10">
    <location>
        <begin position="21"/>
        <end position="1652"/>
    </location>
</feature>
<dbReference type="Gene3D" id="1.20.91.20">
    <property type="entry name" value="Anaphylotoxins (complement system)"/>
    <property type="match status" value="1"/>
</dbReference>
<evidence type="ECO:0000256" key="1">
    <source>
        <dbReference type="ARBA" id="ARBA00004613"/>
    </source>
</evidence>
<dbReference type="InterPro" id="IPR048848">
    <property type="entry name" value="C3_CUB2"/>
</dbReference>
<dbReference type="Gene3D" id="2.60.120.1540">
    <property type="match status" value="1"/>
</dbReference>
<evidence type="ECO:0000256" key="3">
    <source>
        <dbReference type="ARBA" id="ARBA00022525"/>
    </source>
</evidence>
<dbReference type="EMBL" id="BEZZ01000244">
    <property type="protein sequence ID" value="GCC29270.1"/>
    <property type="molecule type" value="Genomic_DNA"/>
</dbReference>
<dbReference type="PROSITE" id="PS01177">
    <property type="entry name" value="ANAPHYLATOXIN_1"/>
    <property type="match status" value="1"/>
</dbReference>
<evidence type="ECO:0000256" key="4">
    <source>
        <dbReference type="ARBA" id="ARBA00022690"/>
    </source>
</evidence>
<dbReference type="FunFam" id="2.60.40.1930:FF:000001">
    <property type="entry name" value="CD109 isoform 3"/>
    <property type="match status" value="1"/>
</dbReference>
<dbReference type="CDD" id="cd02896">
    <property type="entry name" value="complement_C3_C4_C5"/>
    <property type="match status" value="1"/>
</dbReference>
<evidence type="ECO:0000256" key="2">
    <source>
        <dbReference type="ARBA" id="ARBA00010952"/>
    </source>
</evidence>
<dbReference type="InterPro" id="IPR011625">
    <property type="entry name" value="A2M_N_BRD"/>
</dbReference>
<dbReference type="InterPro" id="IPR008930">
    <property type="entry name" value="Terpenoid_cyclase/PrenylTrfase"/>
</dbReference>
<dbReference type="FunFam" id="2.40.50.120:FF:000013">
    <property type="entry name" value="Complement C3"/>
    <property type="match status" value="1"/>
</dbReference>
<dbReference type="InterPro" id="IPR001134">
    <property type="entry name" value="Netrin_domain"/>
</dbReference>
<dbReference type="FunFam" id="2.60.40.1930:FF:000008">
    <property type="entry name" value="Complement C3"/>
    <property type="match status" value="1"/>
</dbReference>
<evidence type="ECO:0000313" key="13">
    <source>
        <dbReference type="EMBL" id="GCC29270.1"/>
    </source>
</evidence>
<comment type="similarity">
    <text evidence="2">Belongs to the protease inhibitor I39 (alpha-2-macroglobulin) family.</text>
</comment>
<evidence type="ECO:0000256" key="6">
    <source>
        <dbReference type="ARBA" id="ARBA00022900"/>
    </source>
</evidence>
<dbReference type="Pfam" id="PF17789">
    <property type="entry name" value="MG4"/>
    <property type="match status" value="1"/>
</dbReference>
<keyword evidence="4" id="KW-0646">Protease inhibitor</keyword>
<dbReference type="Pfam" id="PF01759">
    <property type="entry name" value="NTR"/>
    <property type="match status" value="1"/>
</dbReference>
<dbReference type="InterPro" id="IPR011626">
    <property type="entry name" value="Alpha-macroglobulin_TED"/>
</dbReference>
<dbReference type="InterPro" id="IPR008993">
    <property type="entry name" value="TIMP-like_OB-fold"/>
</dbReference>
<dbReference type="Pfam" id="PF17790">
    <property type="entry name" value="MG1"/>
    <property type="match status" value="1"/>
</dbReference>
<evidence type="ECO:0000256" key="10">
    <source>
        <dbReference type="SAM" id="SignalP"/>
    </source>
</evidence>
<name>A0A401SG04_CHIPU</name>
<dbReference type="GO" id="GO:0005615">
    <property type="term" value="C:extracellular space"/>
    <property type="evidence" value="ECO:0007669"/>
    <property type="project" value="InterPro"/>
</dbReference>
<dbReference type="Pfam" id="PF07677">
    <property type="entry name" value="A2M_recep"/>
    <property type="match status" value="1"/>
</dbReference>
<feature type="domain" description="Anaphylatoxin-like" evidence="11">
    <location>
        <begin position="687"/>
        <end position="722"/>
    </location>
</feature>
<dbReference type="OMA" id="HNIYKPR"/>
<comment type="subcellular location">
    <subcellularLocation>
        <location evidence="1">Secreted</location>
    </subcellularLocation>
</comment>
<dbReference type="InterPro" id="IPR041425">
    <property type="entry name" value="C3/4/5_MG1"/>
</dbReference>
<dbReference type="Gene3D" id="2.60.40.1940">
    <property type="match status" value="1"/>
</dbReference>
<feature type="signal peptide" evidence="10">
    <location>
        <begin position="1"/>
        <end position="20"/>
    </location>
</feature>
<dbReference type="STRING" id="137246.A0A401SG04"/>
<dbReference type="SUPFAM" id="SSF49410">
    <property type="entry name" value="Alpha-macroglobulin receptor domain"/>
    <property type="match status" value="1"/>
</dbReference>
<comment type="caution">
    <text evidence="13">The sequence shown here is derived from an EMBL/GenBank/DDBJ whole genome shotgun (WGS) entry which is preliminary data.</text>
</comment>
<dbReference type="Gene3D" id="6.20.50.160">
    <property type="match status" value="1"/>
</dbReference>
<dbReference type="CDD" id="cd00017">
    <property type="entry name" value="ANATO"/>
    <property type="match status" value="1"/>
</dbReference>
<dbReference type="Gene3D" id="2.40.50.120">
    <property type="match status" value="1"/>
</dbReference>
<dbReference type="Gene3D" id="2.60.40.10">
    <property type="entry name" value="Immunoglobulins"/>
    <property type="match status" value="2"/>
</dbReference>
<dbReference type="Pfam" id="PF17791">
    <property type="entry name" value="MG3"/>
    <property type="match status" value="1"/>
</dbReference>
<dbReference type="SMART" id="SM01361">
    <property type="entry name" value="A2M_recep"/>
    <property type="match status" value="1"/>
</dbReference>
<dbReference type="InterPro" id="IPR009048">
    <property type="entry name" value="A-macroglobulin_rcpt-bd"/>
</dbReference>
<dbReference type="Pfam" id="PF21308">
    <property type="entry name" value="C3_CUB2"/>
    <property type="match status" value="1"/>
</dbReference>
<dbReference type="Pfam" id="PF00207">
    <property type="entry name" value="A2M"/>
    <property type="match status" value="1"/>
</dbReference>
<dbReference type="Proteomes" id="UP000287033">
    <property type="component" value="Unassembled WGS sequence"/>
</dbReference>
<dbReference type="InterPro" id="IPR013783">
    <property type="entry name" value="Ig-like_fold"/>
</dbReference>
<dbReference type="PROSITE" id="PS00477">
    <property type="entry name" value="ALPHA_2_MACROGLOBULIN"/>
    <property type="match status" value="1"/>
</dbReference>
<dbReference type="SUPFAM" id="SSF48239">
    <property type="entry name" value="Terpenoid cyclases/Protein prenyltransferases"/>
    <property type="match status" value="1"/>
</dbReference>
<dbReference type="GO" id="GO:0004867">
    <property type="term" value="F:serine-type endopeptidase inhibitor activity"/>
    <property type="evidence" value="ECO:0007669"/>
    <property type="project" value="UniProtKB-KW"/>
</dbReference>
<keyword evidence="5 10" id="KW-0732">Signal</keyword>
<evidence type="ECO:0000259" key="11">
    <source>
        <dbReference type="PROSITE" id="PS01178"/>
    </source>
</evidence>
<feature type="domain" description="NTR" evidence="12">
    <location>
        <begin position="1506"/>
        <end position="1650"/>
    </location>
</feature>
<dbReference type="OrthoDB" id="6359008at2759"/>
<gene>
    <name evidence="13" type="ORF">chiPu_0007708</name>
</gene>
<evidence type="ECO:0000259" key="12">
    <source>
        <dbReference type="PROSITE" id="PS50189"/>
    </source>
</evidence>
<keyword evidence="6" id="KW-0722">Serine protease inhibitor</keyword>
<dbReference type="InterPro" id="IPR000020">
    <property type="entry name" value="Anaphylatoxin/fibulin"/>
</dbReference>
<sequence>MRRTSLLLALLAFLPALFHCSPLFVLTAPNLLRVGNDENVVVEGYHSSQDLNVEIRLSFFTKSYIIFRTEGRLSSTNNYLISVPVQIPREKVRQESVLPQYVLLEAQSSVFQLERVILISYQLGHIFIQTDKPIYTPTQTVNYRLLTVDNEMKPTRTGALVDFVNPQGVIVERTQATGRTSGIIGLNFPIPKIANIGMWKIAVSYTEASHVNYTTEFEVKEYVLPSFEVALESKKKFFYVDDTQLDVSIIARFVYGKPVEGRAFVMFGIMKDGERIGIPSSLQSVAITDGRGAASLTSEDLNASLPNIYELVGCSIYVTVSVITHSGSDMVEAEKTGIKIVTSPYTISFTKTSKYYKPGMPFDLVVQVTNPDGSPANGIPVMTRDGNYNSRTEANGHARVSVNTGGQASNLPIEVVTNAANIPKDRQASASMVAQPYRTQYGSRNYLHISIQQTELNPGRDLPVQLNLRNDDAATQNQIKYFTYMIISKGKIVKVGQQPRQKDQIITIMKILVTPDLIPSFRLLVYYYLSKGLTTEMVADSVWVDVKDTCMGTLIVSNANEEEENKIYKPRNQFKLKITGDSGAIVGLGAVDKAVFVLNKKHKLTQSKIWDVVEKNDIGCTPGSGSDVLGVFTDAGLTIVTSSDLKTPTRTDLKCQQPTKRKRRSTRLMDVKAAKLQQYNSETQRTCCKDGMKPNPMGFSCDKRAKRITLSEECKAIFLDCCNRIQTFKDLQRRSQLSLARSDDDDYYSPYEEIIARTDFPETWLWIQRTLPTKDQTGVDSLIVPGILKDSITTWEIQAVSVSPTKGICVAEPYNLVVQKEFFIDLRLPYSVVRNEQVEIRAILYNYGTEVIKVRVEFPYNEKFCSSAKPSQRFRQYVDIPAKGSTAIPYIIVPLEIGQINVEVKASVYDKLVTDGVNKPLRVLPDGKEIDLPLRSYELDPQGGEENLEVDIKSPSDILPKTELNTFISVQGDILAQTIENSIDGAKLKHLISVPSGCGEQNMKGLTPGVLVTKFLDKTMQWERVGIDKRGISLNYIRQGYTQQLAYRKADGSYAAFLSQSSSTWLTAYVLKVFAMANDLITIDARRICEAAKWLIYNKQLLDGHFKEDAPVLYLKTMTGELGGSENDASLTAFVLIAMFEADVICSPFVENYKDSITKAAEYLKKRIDNLKRAYSVAITAYALSLLNINKLNTLMKFASGGQTYWTDTGEDNSFYTVETTAYSLLTLVQLKEFDKASKLVKWLARRSKFEGGYRGTQVTMVVLQALTDYQANVPQEKEIDLDVVVSIPGRALPVPWRFSSANRYITKTEEMKNIGKFTVKTKGKGQGTLKVLTRYYAQLSKVAKECKNFDLRITVEEVPQTKRPQHALNSLAINIYTRFLGDSDSTMAIIDISMLTGFTPDVEDLNSLQNGVDRFISSYELDKSLSTQGSLIIYLNSVSHTEDTQLGFKVHQFYRVGLIQPASVKVYEYYNDENSCSKFYNVNESSAMLSKICESDVCKCVEGSCLSVKMPTHRVSYRDRSEKSCQHEIDYVYKVRFHKKEKRDNYINYEITVLIVIKQGTDDVVAEQDRELIIHANCEEIFNVELEKDYLLMGQLSDLWKDGEKVRYVVGHGSWIEWWPNNSQCQTRQNARLCQDLEEFRETLMVNGCDY</sequence>
<dbReference type="Gene3D" id="2.60.40.1930">
    <property type="match status" value="3"/>
</dbReference>
<dbReference type="SMART" id="SM01359">
    <property type="entry name" value="A2M_N_2"/>
    <property type="match status" value="1"/>
</dbReference>
<dbReference type="PROSITE" id="PS50189">
    <property type="entry name" value="NTR"/>
    <property type="match status" value="1"/>
</dbReference>
<dbReference type="InterPro" id="IPR047565">
    <property type="entry name" value="Alpha-macroglob_thiol-ester_cl"/>
</dbReference>
<dbReference type="FunFam" id="2.60.40.10:FF:000155">
    <property type="entry name" value="complement C3 isoform X1"/>
    <property type="match status" value="1"/>
</dbReference>
<evidence type="ECO:0000256" key="9">
    <source>
        <dbReference type="ARBA" id="ARBA00023180"/>
    </source>
</evidence>
<dbReference type="InterPro" id="IPR040839">
    <property type="entry name" value="MG4"/>
</dbReference>
<dbReference type="InterPro" id="IPR019742">
    <property type="entry name" value="MacrogloblnA2_CS"/>
</dbReference>
<dbReference type="PROSITE" id="PS01178">
    <property type="entry name" value="ANAPHYLATOXIN_2"/>
    <property type="match status" value="1"/>
</dbReference>
<protein>
    <submittedName>
        <fullName evidence="13">Uncharacterized protein</fullName>
    </submittedName>
</protein>
<dbReference type="InterPro" id="IPR041555">
    <property type="entry name" value="MG3"/>
</dbReference>
<dbReference type="PANTHER" id="PTHR11412:SF81">
    <property type="entry name" value="COMPLEMENT C3"/>
    <property type="match status" value="1"/>
</dbReference>
<dbReference type="Pfam" id="PF07703">
    <property type="entry name" value="A2M_BRD"/>
    <property type="match status" value="1"/>
</dbReference>
<dbReference type="InterPro" id="IPR001599">
    <property type="entry name" value="Macroglobln_a2"/>
</dbReference>
<evidence type="ECO:0000313" key="14">
    <source>
        <dbReference type="Proteomes" id="UP000287033"/>
    </source>
</evidence>
<evidence type="ECO:0000256" key="5">
    <source>
        <dbReference type="ARBA" id="ARBA00022729"/>
    </source>
</evidence>
<dbReference type="SMART" id="SM00643">
    <property type="entry name" value="C345C"/>
    <property type="match status" value="1"/>
</dbReference>
<dbReference type="SMART" id="SM00104">
    <property type="entry name" value="ANATO"/>
    <property type="match status" value="1"/>
</dbReference>
<keyword evidence="7" id="KW-0882">Thioester bond</keyword>
<dbReference type="SMART" id="SM01419">
    <property type="entry name" value="Thiol-ester_cl"/>
    <property type="match status" value="1"/>
</dbReference>
<reference evidence="13 14" key="1">
    <citation type="journal article" date="2018" name="Nat. Ecol. Evol.">
        <title>Shark genomes provide insights into elasmobranch evolution and the origin of vertebrates.</title>
        <authorList>
            <person name="Hara Y"/>
            <person name="Yamaguchi K"/>
            <person name="Onimaru K"/>
            <person name="Kadota M"/>
            <person name="Koyanagi M"/>
            <person name="Keeley SD"/>
            <person name="Tatsumi K"/>
            <person name="Tanaka K"/>
            <person name="Motone F"/>
            <person name="Kageyama Y"/>
            <person name="Nozu R"/>
            <person name="Adachi N"/>
            <person name="Nishimura O"/>
            <person name="Nakagawa R"/>
            <person name="Tanegashima C"/>
            <person name="Kiyatake I"/>
            <person name="Matsumoto R"/>
            <person name="Murakumo K"/>
            <person name="Nishida K"/>
            <person name="Terakita A"/>
            <person name="Kuratani S"/>
            <person name="Sato K"/>
            <person name="Hyodo S Kuraku.S."/>
        </authorList>
    </citation>
    <scope>NUCLEOTIDE SEQUENCE [LARGE SCALE GENOMIC DNA]</scope>
</reference>
<dbReference type="Pfam" id="PF01835">
    <property type="entry name" value="MG2"/>
    <property type="match status" value="1"/>
</dbReference>
<dbReference type="InterPro" id="IPR018081">
    <property type="entry name" value="Anaphylatoxin_comp_syst"/>
</dbReference>
<dbReference type="Pfam" id="PF07678">
    <property type="entry name" value="TED_complement"/>
    <property type="match status" value="1"/>
</dbReference>
<dbReference type="InterPro" id="IPR050473">
    <property type="entry name" value="A2M/Complement_sys"/>
</dbReference>
<keyword evidence="3" id="KW-0964">Secreted</keyword>
<keyword evidence="8" id="KW-1015">Disulfide bond</keyword>
<keyword evidence="9" id="KW-0325">Glycoprotein</keyword>
<evidence type="ECO:0000256" key="8">
    <source>
        <dbReference type="ARBA" id="ARBA00023157"/>
    </source>
</evidence>
<dbReference type="InterPro" id="IPR036595">
    <property type="entry name" value="A-macroglobulin_rcpt-bd_sf"/>
</dbReference>
<evidence type="ECO:0000256" key="7">
    <source>
        <dbReference type="ARBA" id="ARBA00022966"/>
    </source>
</evidence>
<dbReference type="SUPFAM" id="SSF50242">
    <property type="entry name" value="TIMP-like"/>
    <property type="match status" value="1"/>
</dbReference>
<dbReference type="Gene3D" id="2.60.40.690">
    <property type="entry name" value="Alpha-macroglobulin, receptor-binding domain"/>
    <property type="match status" value="1"/>
</dbReference>
<dbReference type="SMART" id="SM01360">
    <property type="entry name" value="A2M"/>
    <property type="match status" value="1"/>
</dbReference>
<dbReference type="InterPro" id="IPR002890">
    <property type="entry name" value="MG2"/>
</dbReference>
<dbReference type="FunFam" id="2.60.40.1940:FF:000001">
    <property type="entry name" value="Complement component C3"/>
    <property type="match status" value="1"/>
</dbReference>
<dbReference type="Pfam" id="PF01821">
    <property type="entry name" value="ANATO"/>
    <property type="match status" value="1"/>
</dbReference>